<comment type="caution">
    <text evidence="2">The sequence shown here is derived from an EMBL/GenBank/DDBJ whole genome shotgun (WGS) entry which is preliminary data.</text>
</comment>
<feature type="domain" description="NodB homology" evidence="1">
    <location>
        <begin position="57"/>
        <end position="86"/>
    </location>
</feature>
<dbReference type="PROSITE" id="PS51677">
    <property type="entry name" value="NODB"/>
    <property type="match status" value="1"/>
</dbReference>
<sequence length="86" mass="10451">MDTYKEKMAHLISLIVRIKRYSFEELEIMLEISQVQKILNMPEVKNRDWENESFENREVFITFLDTYIDIYQRALETLKKKSGMDI</sequence>
<dbReference type="EMBL" id="JPIT01000031">
    <property type="protein sequence ID" value="KIO43685.1"/>
    <property type="molecule type" value="Genomic_DNA"/>
</dbReference>
<organism evidence="2 3">
    <name type="scientific">Sanguibacteroides justesenii</name>
    <dbReference type="NCBI Taxonomy" id="1547597"/>
    <lineage>
        <taxon>Bacteria</taxon>
        <taxon>Pseudomonadati</taxon>
        <taxon>Bacteroidota</taxon>
        <taxon>Bacteroidia</taxon>
        <taxon>Bacteroidales</taxon>
        <taxon>Porphyromonadaceae</taxon>
        <taxon>Sanguibacteroides</taxon>
    </lineage>
</organism>
<dbReference type="AlphaFoldDB" id="A0AB34R4G9"/>
<protein>
    <recommendedName>
        <fullName evidence="1">NodB homology domain-containing protein</fullName>
    </recommendedName>
</protein>
<dbReference type="Proteomes" id="UP000031937">
    <property type="component" value="Unassembled WGS sequence"/>
</dbReference>
<evidence type="ECO:0000313" key="3">
    <source>
        <dbReference type="Proteomes" id="UP000031937"/>
    </source>
</evidence>
<dbReference type="GO" id="GO:0016810">
    <property type="term" value="F:hydrolase activity, acting on carbon-nitrogen (but not peptide) bonds"/>
    <property type="evidence" value="ECO:0007669"/>
    <property type="project" value="InterPro"/>
</dbReference>
<evidence type="ECO:0000259" key="1">
    <source>
        <dbReference type="PROSITE" id="PS51677"/>
    </source>
</evidence>
<proteinExistence type="predicted"/>
<evidence type="ECO:0000313" key="2">
    <source>
        <dbReference type="EMBL" id="KIO43685.1"/>
    </source>
</evidence>
<accession>A0AB34R4G9</accession>
<reference evidence="2 3" key="1">
    <citation type="submission" date="2014-07" db="EMBL/GenBank/DDBJ databases">
        <title>Porphyromonadaceae bacterium OUH 334697 = ATCC BAA-2682 = DSM 28341 draft genome.</title>
        <authorList>
            <person name="Sydenham T.V."/>
            <person name="Hasman H."/>
            <person name="Justesen U.S."/>
        </authorList>
    </citation>
    <scope>NUCLEOTIDE SEQUENCE [LARGE SCALE GENOMIC DNA]</scope>
    <source>
        <strain evidence="2 3">OUH 334697</strain>
    </source>
</reference>
<name>A0AB34R4G9_9PORP</name>
<gene>
    <name evidence="2" type="ORF">IE90_11250</name>
</gene>
<dbReference type="RefSeq" id="WP_146216405.1">
    <property type="nucleotide sequence ID" value="NZ_JPIT01000031.1"/>
</dbReference>
<dbReference type="GO" id="GO:0005975">
    <property type="term" value="P:carbohydrate metabolic process"/>
    <property type="evidence" value="ECO:0007669"/>
    <property type="project" value="InterPro"/>
</dbReference>
<dbReference type="InterPro" id="IPR002509">
    <property type="entry name" value="NODB_dom"/>
</dbReference>